<feature type="region of interest" description="Disordered" evidence="1">
    <location>
        <begin position="351"/>
        <end position="400"/>
    </location>
</feature>
<organism evidence="5 6">
    <name type="scientific">Phytophthora lilii</name>
    <dbReference type="NCBI Taxonomy" id="2077276"/>
    <lineage>
        <taxon>Eukaryota</taxon>
        <taxon>Sar</taxon>
        <taxon>Stramenopiles</taxon>
        <taxon>Oomycota</taxon>
        <taxon>Peronosporomycetes</taxon>
        <taxon>Peronosporales</taxon>
        <taxon>Peronosporaceae</taxon>
        <taxon>Phytophthora</taxon>
    </lineage>
</organism>
<evidence type="ECO:0000313" key="6">
    <source>
        <dbReference type="Proteomes" id="UP001165083"/>
    </source>
</evidence>
<evidence type="ECO:0000256" key="1">
    <source>
        <dbReference type="SAM" id="MobiDB-lite"/>
    </source>
</evidence>
<proteinExistence type="predicted"/>
<keyword evidence="2" id="KW-0472">Membrane</keyword>
<feature type="signal peptide" evidence="3">
    <location>
        <begin position="1"/>
        <end position="34"/>
    </location>
</feature>
<dbReference type="InterPro" id="IPR002487">
    <property type="entry name" value="TF_Kbox"/>
</dbReference>
<feature type="region of interest" description="Disordered" evidence="1">
    <location>
        <begin position="274"/>
        <end position="294"/>
    </location>
</feature>
<evidence type="ECO:0000256" key="2">
    <source>
        <dbReference type="SAM" id="Phobius"/>
    </source>
</evidence>
<protein>
    <submittedName>
        <fullName evidence="5">Unnamed protein product</fullName>
    </submittedName>
</protein>
<feature type="domain" description="K-box" evidence="4">
    <location>
        <begin position="295"/>
        <end position="356"/>
    </location>
</feature>
<reference evidence="5" key="1">
    <citation type="submission" date="2023-04" db="EMBL/GenBank/DDBJ databases">
        <title>Phytophthora lilii NBRC 32176.</title>
        <authorList>
            <person name="Ichikawa N."/>
            <person name="Sato H."/>
            <person name="Tonouchi N."/>
        </authorList>
    </citation>
    <scope>NUCLEOTIDE SEQUENCE</scope>
    <source>
        <strain evidence="5">NBRC 32176</strain>
    </source>
</reference>
<evidence type="ECO:0000256" key="3">
    <source>
        <dbReference type="SAM" id="SignalP"/>
    </source>
</evidence>
<accession>A0A9W6TZ72</accession>
<dbReference type="AlphaFoldDB" id="A0A9W6TZ72"/>
<dbReference type="GO" id="GO:0005634">
    <property type="term" value="C:nucleus"/>
    <property type="evidence" value="ECO:0007669"/>
    <property type="project" value="InterPro"/>
</dbReference>
<feature type="chain" id="PRO_5040743619" evidence="3">
    <location>
        <begin position="35"/>
        <end position="400"/>
    </location>
</feature>
<name>A0A9W6TZ72_9STRA</name>
<comment type="caution">
    <text evidence="5">The sequence shown here is derived from an EMBL/GenBank/DDBJ whole genome shotgun (WGS) entry which is preliminary data.</text>
</comment>
<dbReference type="Proteomes" id="UP001165083">
    <property type="component" value="Unassembled WGS sequence"/>
</dbReference>
<evidence type="ECO:0000313" key="5">
    <source>
        <dbReference type="EMBL" id="GMF22850.1"/>
    </source>
</evidence>
<keyword evidence="2" id="KW-0812">Transmembrane</keyword>
<dbReference type="GO" id="GO:0003700">
    <property type="term" value="F:DNA-binding transcription factor activity"/>
    <property type="evidence" value="ECO:0007669"/>
    <property type="project" value="InterPro"/>
</dbReference>
<feature type="compositionally biased region" description="Basic and acidic residues" evidence="1">
    <location>
        <begin position="274"/>
        <end position="285"/>
    </location>
</feature>
<dbReference type="EMBL" id="BSXW01000452">
    <property type="protein sequence ID" value="GMF22850.1"/>
    <property type="molecule type" value="Genomic_DNA"/>
</dbReference>
<feature type="transmembrane region" description="Helical" evidence="2">
    <location>
        <begin position="232"/>
        <end position="252"/>
    </location>
</feature>
<keyword evidence="2" id="KW-1133">Transmembrane helix</keyword>
<sequence>MKRRPPGGFGLYALCVCLSTVALQALTSPSPASASLFARLHVAWQAADDALDLRLRNLSAHRVRYVSAQDEQVAAEEPSSESVGKTLTEFLAATTGTSEVSSVVVTWEDHPLAAHARAKEEAVDTDADVYSYEVQIWVTGWGLDGLWNPANRKVATNDPFLVLLDLPREHELAFRVRMKAKETKKSLLGFWLPLGFFSTETDGPWSDVTTLSPTRDDELEAIVTLLTGNKPLLLLLAVCIGPGCIVVAQLYFRRRLAVSRQRKILKLQQARRSSSEKDDAVKEDSADAAVPSGKAVQELEHEIRDLRQELADSEDEVRQLMLFSGYGIEALAPHELEQLERELKHTLKRIHHLKKHGPAPEPEMSGTGKQRVDERARRERRRPKQRDTLPMSPIYEHRSF</sequence>
<keyword evidence="6" id="KW-1185">Reference proteome</keyword>
<keyword evidence="3" id="KW-0732">Signal</keyword>
<evidence type="ECO:0000259" key="4">
    <source>
        <dbReference type="Pfam" id="PF01486"/>
    </source>
</evidence>
<gene>
    <name evidence="5" type="ORF">Plil01_000916700</name>
</gene>
<dbReference type="OrthoDB" id="64459at2759"/>
<dbReference type="Pfam" id="PF01486">
    <property type="entry name" value="K-box"/>
    <property type="match status" value="1"/>
</dbReference>